<feature type="non-terminal residue" evidence="1">
    <location>
        <position position="303"/>
    </location>
</feature>
<proteinExistence type="predicted"/>
<dbReference type="AlphaFoldDB" id="X1TF29"/>
<accession>X1TF29</accession>
<name>X1TF29_9ZZZZ</name>
<protein>
    <submittedName>
        <fullName evidence="1">Uncharacterized protein</fullName>
    </submittedName>
</protein>
<organism evidence="1">
    <name type="scientific">marine sediment metagenome</name>
    <dbReference type="NCBI Taxonomy" id="412755"/>
    <lineage>
        <taxon>unclassified sequences</taxon>
        <taxon>metagenomes</taxon>
        <taxon>ecological metagenomes</taxon>
    </lineage>
</organism>
<evidence type="ECO:0000313" key="1">
    <source>
        <dbReference type="EMBL" id="GAI86195.1"/>
    </source>
</evidence>
<sequence>MIIPKFAYAADNFDTLYKITYIVQPDASVKVEQRITLTNKLVDIYATQYSVSLGATRIREIWAQDDFGPITPQVEKKENITNIKLEFNDRVVGKYKTLNFTLGYITDDYASKNGQILEIGIPRIAESQNLKDHQVHLHVPALFEKSIFMIPEPRHSRQENNFNIYSFTKEQLIDKSIIASFGENQVFDFKLSYHLENDKDAETYFEIAFPPDTPFQRIYYENISPAPENIFVDQDGNWLGKYLVAPDTTLDIIAVGSAEIFIQSKTEIKEQELDDLTPYLKSLTFWEVDNKQIKELAAELKTV</sequence>
<reference evidence="1" key="1">
    <citation type="journal article" date="2014" name="Front. Microbiol.">
        <title>High frequency of phylogenetically diverse reductive dehalogenase-homologous genes in deep subseafloor sedimentary metagenomes.</title>
        <authorList>
            <person name="Kawai M."/>
            <person name="Futagami T."/>
            <person name="Toyoda A."/>
            <person name="Takaki Y."/>
            <person name="Nishi S."/>
            <person name="Hori S."/>
            <person name="Arai W."/>
            <person name="Tsubouchi T."/>
            <person name="Morono Y."/>
            <person name="Uchiyama I."/>
            <person name="Ito T."/>
            <person name="Fujiyama A."/>
            <person name="Inagaki F."/>
            <person name="Takami H."/>
        </authorList>
    </citation>
    <scope>NUCLEOTIDE SEQUENCE</scope>
    <source>
        <strain evidence="1">Expedition CK06-06</strain>
    </source>
</reference>
<dbReference type="EMBL" id="BARW01006095">
    <property type="protein sequence ID" value="GAI86195.1"/>
    <property type="molecule type" value="Genomic_DNA"/>
</dbReference>
<gene>
    <name evidence="1" type="ORF">S12H4_12773</name>
</gene>
<comment type="caution">
    <text evidence="1">The sequence shown here is derived from an EMBL/GenBank/DDBJ whole genome shotgun (WGS) entry which is preliminary data.</text>
</comment>